<name>A0A1I1FJQ8_9BACT</name>
<sequence>MYPENQGLNNPQQGTTPTEEVSKEELIRQLIVGPERREMEAQLNGMKDLFASIIAQNKQDYANQLNEMKGIFTNILQENRQMFQLQIQELTKTLPSLVKENVAATQDEKFIYLTQQSTADVQRRHEEVNKMTRVDALKEIIGGQDVRTIEEKITQLRDLQQQYQQQQIQMVQNWFQRIATELQAMQQRSDLYIEQSCVRIGTALQQHDKAHVQRRLFARMVQEVADRIAE</sequence>
<keyword evidence="3" id="KW-1185">Reference proteome</keyword>
<dbReference type="EMBL" id="FOLE01000002">
    <property type="protein sequence ID" value="SFB97343.1"/>
    <property type="molecule type" value="Genomic_DNA"/>
</dbReference>
<dbReference type="STRING" id="927664.SAMN05421780_102143"/>
<organism evidence="2 3">
    <name type="scientific">Flexibacter flexilis DSM 6793</name>
    <dbReference type="NCBI Taxonomy" id="927664"/>
    <lineage>
        <taxon>Bacteria</taxon>
        <taxon>Pseudomonadati</taxon>
        <taxon>Bacteroidota</taxon>
        <taxon>Cytophagia</taxon>
        <taxon>Cytophagales</taxon>
        <taxon>Flexibacteraceae</taxon>
        <taxon>Flexibacter</taxon>
    </lineage>
</organism>
<gene>
    <name evidence="2" type="ORF">SAMN05421780_102143</name>
</gene>
<dbReference type="AlphaFoldDB" id="A0A1I1FJQ8"/>
<dbReference type="Proteomes" id="UP000199514">
    <property type="component" value="Unassembled WGS sequence"/>
</dbReference>
<reference evidence="2 3" key="1">
    <citation type="submission" date="2016-10" db="EMBL/GenBank/DDBJ databases">
        <authorList>
            <person name="de Groot N.N."/>
        </authorList>
    </citation>
    <scope>NUCLEOTIDE SEQUENCE [LARGE SCALE GENOMIC DNA]</scope>
    <source>
        <strain evidence="2 3">DSM 6793</strain>
    </source>
</reference>
<evidence type="ECO:0000256" key="1">
    <source>
        <dbReference type="SAM" id="MobiDB-lite"/>
    </source>
</evidence>
<feature type="region of interest" description="Disordered" evidence="1">
    <location>
        <begin position="1"/>
        <end position="23"/>
    </location>
</feature>
<feature type="compositionally biased region" description="Polar residues" evidence="1">
    <location>
        <begin position="1"/>
        <end position="19"/>
    </location>
</feature>
<proteinExistence type="predicted"/>
<accession>A0A1I1FJQ8</accession>
<protein>
    <submittedName>
        <fullName evidence="2">Uncharacterized protein</fullName>
    </submittedName>
</protein>
<evidence type="ECO:0000313" key="3">
    <source>
        <dbReference type="Proteomes" id="UP000199514"/>
    </source>
</evidence>
<dbReference type="RefSeq" id="WP_091508306.1">
    <property type="nucleotide sequence ID" value="NZ_FOLE01000002.1"/>
</dbReference>
<dbReference type="OrthoDB" id="981576at2"/>
<evidence type="ECO:0000313" key="2">
    <source>
        <dbReference type="EMBL" id="SFB97343.1"/>
    </source>
</evidence>